<keyword evidence="7" id="KW-0119">Carbohydrate metabolism</keyword>
<dbReference type="EMBL" id="AQPN01000063">
    <property type="protein sequence ID" value="EOR95174.1"/>
    <property type="molecule type" value="Genomic_DNA"/>
</dbReference>
<keyword evidence="6" id="KW-0808">Transferase</keyword>
<evidence type="ECO:0000256" key="5">
    <source>
        <dbReference type="ARBA" id="ARBA00022676"/>
    </source>
</evidence>
<dbReference type="InterPro" id="IPR017853">
    <property type="entry name" value="GH"/>
</dbReference>
<dbReference type="EC" id="2.4.1.25" evidence="3"/>
<name>R9H1W4_9SPHI</name>
<evidence type="ECO:0000313" key="10">
    <source>
        <dbReference type="EMBL" id="EOR95174.1"/>
    </source>
</evidence>
<proteinExistence type="inferred from homology"/>
<keyword evidence="11" id="KW-1185">Reference proteome</keyword>
<evidence type="ECO:0000256" key="9">
    <source>
        <dbReference type="ARBA" id="ARBA00031501"/>
    </source>
</evidence>
<gene>
    <name evidence="10" type="ORF">ADIARSV_1662</name>
</gene>
<protein>
    <recommendedName>
        <fullName evidence="4">4-alpha-glucanotransferase</fullName>
        <ecNumber evidence="3">2.4.1.25</ecNumber>
    </recommendedName>
    <alternativeName>
        <fullName evidence="8">Amylomaltase</fullName>
    </alternativeName>
    <alternativeName>
        <fullName evidence="9">Disproportionating enzyme</fullName>
    </alternativeName>
</protein>
<comment type="caution">
    <text evidence="10">The sequence shown here is derived from an EMBL/GenBank/DDBJ whole genome shotgun (WGS) entry which is preliminary data.</text>
</comment>
<evidence type="ECO:0000256" key="2">
    <source>
        <dbReference type="ARBA" id="ARBA00005684"/>
    </source>
</evidence>
<dbReference type="GO" id="GO:0005975">
    <property type="term" value="P:carbohydrate metabolic process"/>
    <property type="evidence" value="ECO:0007669"/>
    <property type="project" value="InterPro"/>
</dbReference>
<reference evidence="10 11" key="1">
    <citation type="journal article" date="2013" name="Genome Announc.">
        <title>Draft Genome Sequence of Arcticibacter svalbardensis Strain MN12-7T, a Member of the Family Sphingobacteriaceae Isolated from an Arctic Soil Sample.</title>
        <authorList>
            <person name="Shivaji S."/>
            <person name="Ara S."/>
            <person name="Prasad S."/>
            <person name="Manasa B.P."/>
            <person name="Begum Z."/>
            <person name="Singh A."/>
            <person name="Kumar Pinnaka A."/>
        </authorList>
    </citation>
    <scope>NUCLEOTIDE SEQUENCE [LARGE SCALE GENOMIC DNA]</scope>
    <source>
        <strain evidence="10 11">MN12-7</strain>
    </source>
</reference>
<evidence type="ECO:0000313" key="11">
    <source>
        <dbReference type="Proteomes" id="UP000014174"/>
    </source>
</evidence>
<dbReference type="AlphaFoldDB" id="R9H1W4"/>
<keyword evidence="5" id="KW-0328">Glycosyltransferase</keyword>
<evidence type="ECO:0000256" key="6">
    <source>
        <dbReference type="ARBA" id="ARBA00022679"/>
    </source>
</evidence>
<dbReference type="Pfam" id="PF02446">
    <property type="entry name" value="Glyco_hydro_77"/>
    <property type="match status" value="1"/>
</dbReference>
<sequence>MILPVQDIIGLGEHARMNSPATIEKNWEWRLLPDQLNAKHAKTLRNWVLTYGRG</sequence>
<organism evidence="10 11">
    <name type="scientific">Arcticibacter svalbardensis MN12-7</name>
    <dbReference type="NCBI Taxonomy" id="1150600"/>
    <lineage>
        <taxon>Bacteria</taxon>
        <taxon>Pseudomonadati</taxon>
        <taxon>Bacteroidota</taxon>
        <taxon>Sphingobacteriia</taxon>
        <taxon>Sphingobacteriales</taxon>
        <taxon>Sphingobacteriaceae</taxon>
        <taxon>Arcticibacter</taxon>
    </lineage>
</organism>
<dbReference type="STRING" id="1150600.ADIARSV_1662"/>
<evidence type="ECO:0000256" key="1">
    <source>
        <dbReference type="ARBA" id="ARBA00000439"/>
    </source>
</evidence>
<accession>R9H1W4</accession>
<dbReference type="Proteomes" id="UP000014174">
    <property type="component" value="Unassembled WGS sequence"/>
</dbReference>
<evidence type="ECO:0000256" key="8">
    <source>
        <dbReference type="ARBA" id="ARBA00031423"/>
    </source>
</evidence>
<comment type="similarity">
    <text evidence="2">Belongs to the disproportionating enzyme family.</text>
</comment>
<evidence type="ECO:0000256" key="7">
    <source>
        <dbReference type="ARBA" id="ARBA00023277"/>
    </source>
</evidence>
<comment type="catalytic activity">
    <reaction evidence="1">
        <text>Transfers a segment of a (1-&gt;4)-alpha-D-glucan to a new position in an acceptor, which may be glucose or a (1-&gt;4)-alpha-D-glucan.</text>
        <dbReference type="EC" id="2.4.1.25"/>
    </reaction>
</comment>
<dbReference type="InterPro" id="IPR003385">
    <property type="entry name" value="Glyco_hydro_77"/>
</dbReference>
<dbReference type="Gene3D" id="3.20.20.80">
    <property type="entry name" value="Glycosidases"/>
    <property type="match status" value="1"/>
</dbReference>
<evidence type="ECO:0000256" key="4">
    <source>
        <dbReference type="ARBA" id="ARBA00020295"/>
    </source>
</evidence>
<dbReference type="SUPFAM" id="SSF51445">
    <property type="entry name" value="(Trans)glycosidases"/>
    <property type="match status" value="1"/>
</dbReference>
<dbReference type="eggNOG" id="COG1640">
    <property type="taxonomic scope" value="Bacteria"/>
</dbReference>
<evidence type="ECO:0000256" key="3">
    <source>
        <dbReference type="ARBA" id="ARBA00012560"/>
    </source>
</evidence>
<dbReference type="GO" id="GO:0004134">
    <property type="term" value="F:4-alpha-glucanotransferase activity"/>
    <property type="evidence" value="ECO:0007669"/>
    <property type="project" value="UniProtKB-EC"/>
</dbReference>